<dbReference type="CDD" id="cd00090">
    <property type="entry name" value="HTH_ARSR"/>
    <property type="match status" value="1"/>
</dbReference>
<evidence type="ECO:0000313" key="2">
    <source>
        <dbReference type="EMBL" id="RDB80833.1"/>
    </source>
</evidence>
<reference evidence="2 3" key="1">
    <citation type="journal article" date="2018" name="Elife">
        <title>Discovery and characterization of a prevalent human gut bacterial enzyme sufficient for the inactivation of a family of plant toxins.</title>
        <authorList>
            <person name="Koppel N."/>
            <person name="Bisanz J.E."/>
            <person name="Pandelia M.E."/>
            <person name="Turnbaugh P.J."/>
            <person name="Balskus E.P."/>
        </authorList>
    </citation>
    <scope>NUCLEOTIDE SEQUENCE [LARGE SCALE GENOMIC DNA]</scope>
    <source>
        <strain evidence="2 3">MR1 #12</strain>
    </source>
</reference>
<dbReference type="Gene3D" id="1.10.10.10">
    <property type="entry name" value="Winged helix-like DNA-binding domain superfamily/Winged helix DNA-binding domain"/>
    <property type="match status" value="1"/>
</dbReference>
<dbReference type="AlphaFoldDB" id="A0A369MU06"/>
<dbReference type="InterPro" id="IPR036388">
    <property type="entry name" value="WH-like_DNA-bd_sf"/>
</dbReference>
<feature type="domain" description="HTH marR-type" evidence="1">
    <location>
        <begin position="5"/>
        <end position="136"/>
    </location>
</feature>
<dbReference type="PROSITE" id="PS50995">
    <property type="entry name" value="HTH_MARR_2"/>
    <property type="match status" value="1"/>
</dbReference>
<dbReference type="Pfam" id="PF01047">
    <property type="entry name" value="MarR"/>
    <property type="match status" value="1"/>
</dbReference>
<dbReference type="GO" id="GO:0006950">
    <property type="term" value="P:response to stress"/>
    <property type="evidence" value="ECO:0007669"/>
    <property type="project" value="TreeGrafter"/>
</dbReference>
<dbReference type="GO" id="GO:0003700">
    <property type="term" value="F:DNA-binding transcription factor activity"/>
    <property type="evidence" value="ECO:0007669"/>
    <property type="project" value="InterPro"/>
</dbReference>
<dbReference type="InterPro" id="IPR011991">
    <property type="entry name" value="ArsR-like_HTH"/>
</dbReference>
<protein>
    <submittedName>
        <fullName evidence="2">Transcriptional regulator</fullName>
    </submittedName>
</protein>
<dbReference type="EMBL" id="PPTX01000004">
    <property type="protein sequence ID" value="RDB80833.1"/>
    <property type="molecule type" value="Genomic_DNA"/>
</dbReference>
<dbReference type="PRINTS" id="PR00598">
    <property type="entry name" value="HTHMARR"/>
</dbReference>
<evidence type="ECO:0000313" key="3">
    <source>
        <dbReference type="Proteomes" id="UP000253752"/>
    </source>
</evidence>
<dbReference type="InterPro" id="IPR000835">
    <property type="entry name" value="HTH_MarR-typ"/>
</dbReference>
<sequence length="152" mass="16553">MDDLVNQLSRTLAQANRFIAIKLKERGLDGIAPSHGDILMQLFACGEQPMQELARAIGRDPSTVTALVKKLAAAGYVRTEKGVEDRRATIVSLTERGRGLRGEFEAVSKELSVVQGLGIDPTDMETARRVLGTVRDNFEHALKKEDGHGRGA</sequence>
<dbReference type="InterPro" id="IPR039422">
    <property type="entry name" value="MarR/SlyA-like"/>
</dbReference>
<comment type="caution">
    <text evidence="2">The sequence shown here is derived from an EMBL/GenBank/DDBJ whole genome shotgun (WGS) entry which is preliminary data.</text>
</comment>
<evidence type="ECO:0000259" key="1">
    <source>
        <dbReference type="PROSITE" id="PS50995"/>
    </source>
</evidence>
<accession>A0A369MU06</accession>
<dbReference type="InterPro" id="IPR036390">
    <property type="entry name" value="WH_DNA-bd_sf"/>
</dbReference>
<proteinExistence type="predicted"/>
<dbReference type="Proteomes" id="UP000253752">
    <property type="component" value="Unassembled WGS sequence"/>
</dbReference>
<dbReference type="SMART" id="SM00347">
    <property type="entry name" value="HTH_MARR"/>
    <property type="match status" value="1"/>
</dbReference>
<dbReference type="PANTHER" id="PTHR33164:SF43">
    <property type="entry name" value="HTH-TYPE TRANSCRIPTIONAL REPRESSOR YETL"/>
    <property type="match status" value="1"/>
</dbReference>
<dbReference type="SUPFAM" id="SSF46785">
    <property type="entry name" value="Winged helix' DNA-binding domain"/>
    <property type="match status" value="1"/>
</dbReference>
<gene>
    <name evidence="2" type="ORF">C1872_04515</name>
</gene>
<dbReference type="PANTHER" id="PTHR33164">
    <property type="entry name" value="TRANSCRIPTIONAL REGULATOR, MARR FAMILY"/>
    <property type="match status" value="1"/>
</dbReference>
<organism evidence="2 3">
    <name type="scientific">Eggerthella lenta</name>
    <name type="common">Eubacterium lentum</name>
    <dbReference type="NCBI Taxonomy" id="84112"/>
    <lineage>
        <taxon>Bacteria</taxon>
        <taxon>Bacillati</taxon>
        <taxon>Actinomycetota</taxon>
        <taxon>Coriobacteriia</taxon>
        <taxon>Eggerthellales</taxon>
        <taxon>Eggerthellaceae</taxon>
        <taxon>Eggerthella</taxon>
    </lineage>
</organism>
<dbReference type="RefSeq" id="WP_009608305.1">
    <property type="nucleotide sequence ID" value="NZ_CABHNG010000001.1"/>
</dbReference>
<name>A0A369MU06_EGGLN</name>